<evidence type="ECO:0000256" key="1">
    <source>
        <dbReference type="ARBA" id="ARBA00004448"/>
    </source>
</evidence>
<dbReference type="Proteomes" id="UP000594260">
    <property type="component" value="Unplaced"/>
</dbReference>
<dbReference type="GO" id="GO:0055085">
    <property type="term" value="P:transmembrane transport"/>
    <property type="evidence" value="ECO:0007669"/>
    <property type="project" value="InterPro"/>
</dbReference>
<evidence type="ECO:0008006" key="13">
    <source>
        <dbReference type="Google" id="ProtNLM"/>
    </source>
</evidence>
<dbReference type="Gene3D" id="1.50.40.10">
    <property type="entry name" value="Mitochondrial carrier domain"/>
    <property type="match status" value="1"/>
</dbReference>
<evidence type="ECO:0000256" key="2">
    <source>
        <dbReference type="ARBA" id="ARBA00006375"/>
    </source>
</evidence>
<dbReference type="PRINTS" id="PR00926">
    <property type="entry name" value="MITOCARRIER"/>
</dbReference>
<evidence type="ECO:0000256" key="6">
    <source>
        <dbReference type="ARBA" id="ARBA00022792"/>
    </source>
</evidence>
<dbReference type="RefSeq" id="XP_022670083.1">
    <property type="nucleotide sequence ID" value="XM_022814348.1"/>
</dbReference>
<dbReference type="EnsemblMetazoa" id="XM_022814347">
    <property type="protein sequence ID" value="XP_022670082"/>
    <property type="gene ID" value="LOC111253987"/>
</dbReference>
<dbReference type="GO" id="GO:0005743">
    <property type="term" value="C:mitochondrial inner membrane"/>
    <property type="evidence" value="ECO:0007669"/>
    <property type="project" value="UniProtKB-SubCell"/>
</dbReference>
<evidence type="ECO:0000256" key="5">
    <source>
        <dbReference type="ARBA" id="ARBA00022737"/>
    </source>
</evidence>
<name>A0A7M7KSR3_VARDE</name>
<keyword evidence="4 9" id="KW-0812">Transmembrane</keyword>
<dbReference type="OrthoDB" id="270584at2759"/>
<dbReference type="EnsemblMetazoa" id="XM_022814349">
    <property type="protein sequence ID" value="XP_022670084"/>
    <property type="gene ID" value="LOC111253987"/>
</dbReference>
<feature type="repeat" description="Solcar" evidence="9">
    <location>
        <begin position="348"/>
        <end position="436"/>
    </location>
</feature>
<keyword evidence="5" id="KW-0677">Repeat</keyword>
<dbReference type="EnsemblMetazoa" id="XM_022814348">
    <property type="protein sequence ID" value="XP_022670083"/>
    <property type="gene ID" value="LOC111253987"/>
</dbReference>
<dbReference type="PANTHER" id="PTHR24089">
    <property type="entry name" value="SOLUTE CARRIER FAMILY 25"/>
    <property type="match status" value="1"/>
</dbReference>
<dbReference type="InParanoid" id="A0A7M7KSR3"/>
<keyword evidence="3 10" id="KW-0813">Transport</keyword>
<feature type="repeat" description="Solcar" evidence="9">
    <location>
        <begin position="226"/>
        <end position="311"/>
    </location>
</feature>
<sequence>MRTASSAEANSCCPLAFEPIEPPHFPVLTPLPSVICAQSLVTDQNQRQSLRIANQPVNSFVDDVRDAANGQGNTSETQQRVMLQVASTSAGVENGTTTRFVNALTQINKSVDDRLESSGEPRLSIAERFPIASSLCAGAFAGAIAKTVIAPLDRTKINFQIRHIPYSLPKAFHFLGESYRKDGLSSWWRGNTATMARVIPYAALQYTAHEQWKKTLRVETREERRKRPFMGFVAGSLAGVTASSLTYPLDLARARMAVSRCEMYKNLGEVFLKIWHHEGPQALYRGFVPSLLGVVPYAGASFFTYEWLKHHRLDLKKQCESRGRLVESRNANSRATETTEKVSVPGELHPMERLACGAIAGLIGQSCSYPLDIVRRRMQTSRLTGKNYRTIRGTILHIWKHEGLRRGLFKGLSMNWIKGPIAVGTSFMVYDVTRNFLGSHYL</sequence>
<evidence type="ECO:0000256" key="3">
    <source>
        <dbReference type="ARBA" id="ARBA00022448"/>
    </source>
</evidence>
<dbReference type="InterPro" id="IPR023395">
    <property type="entry name" value="MCP_dom_sf"/>
</dbReference>
<evidence type="ECO:0000256" key="8">
    <source>
        <dbReference type="ARBA" id="ARBA00023136"/>
    </source>
</evidence>
<comment type="subcellular location">
    <subcellularLocation>
        <location evidence="1">Mitochondrion inner membrane</location>
        <topology evidence="1">Multi-pass membrane protein</topology>
    </subcellularLocation>
</comment>
<evidence type="ECO:0000256" key="4">
    <source>
        <dbReference type="ARBA" id="ARBA00022692"/>
    </source>
</evidence>
<feature type="repeat" description="Solcar" evidence="9">
    <location>
        <begin position="129"/>
        <end position="215"/>
    </location>
</feature>
<keyword evidence="6" id="KW-0999">Mitochondrion inner membrane</keyword>
<proteinExistence type="inferred from homology"/>
<dbReference type="Pfam" id="PF00153">
    <property type="entry name" value="Mito_carr"/>
    <property type="match status" value="3"/>
</dbReference>
<dbReference type="RefSeq" id="XP_022670084.1">
    <property type="nucleotide sequence ID" value="XM_022814349.1"/>
</dbReference>
<dbReference type="KEGG" id="vde:111253987"/>
<dbReference type="InterPro" id="IPR018108">
    <property type="entry name" value="MCP_transmembrane"/>
</dbReference>
<evidence type="ECO:0000256" key="7">
    <source>
        <dbReference type="ARBA" id="ARBA00023128"/>
    </source>
</evidence>
<keyword evidence="8 9" id="KW-0472">Membrane</keyword>
<dbReference type="PROSITE" id="PS50920">
    <property type="entry name" value="SOLCAR"/>
    <property type="match status" value="3"/>
</dbReference>
<dbReference type="GeneID" id="111253987"/>
<dbReference type="RefSeq" id="XP_022670081.1">
    <property type="nucleotide sequence ID" value="XM_022814346.1"/>
</dbReference>
<dbReference type="EnsemblMetazoa" id="XM_022814346">
    <property type="protein sequence ID" value="XP_022670081"/>
    <property type="gene ID" value="LOC111253987"/>
</dbReference>
<keyword evidence="7" id="KW-0496">Mitochondrion</keyword>
<comment type="similarity">
    <text evidence="2 10">Belongs to the mitochondrial carrier (TC 2.A.29) family.</text>
</comment>
<dbReference type="InterPro" id="IPR002067">
    <property type="entry name" value="MCP"/>
</dbReference>
<dbReference type="InterPro" id="IPR002167">
    <property type="entry name" value="GDC-like"/>
</dbReference>
<dbReference type="RefSeq" id="XP_022670082.1">
    <property type="nucleotide sequence ID" value="XM_022814347.1"/>
</dbReference>
<dbReference type="AlphaFoldDB" id="A0A7M7KSR3"/>
<dbReference type="PRINTS" id="PR00928">
    <property type="entry name" value="GRAVESDC"/>
</dbReference>
<dbReference type="FunCoup" id="A0A7M7KSR3">
    <property type="interactions" value="694"/>
</dbReference>
<evidence type="ECO:0000256" key="9">
    <source>
        <dbReference type="PROSITE-ProRule" id="PRU00282"/>
    </source>
</evidence>
<evidence type="ECO:0000256" key="10">
    <source>
        <dbReference type="RuleBase" id="RU000488"/>
    </source>
</evidence>
<keyword evidence="12" id="KW-1185">Reference proteome</keyword>
<accession>A0A7M7KSR3</accession>
<reference evidence="11" key="1">
    <citation type="submission" date="2021-01" db="UniProtKB">
        <authorList>
            <consortium name="EnsemblMetazoa"/>
        </authorList>
    </citation>
    <scope>IDENTIFICATION</scope>
</reference>
<dbReference type="CTD" id="42429"/>
<protein>
    <recommendedName>
        <fullName evidence="13">Mitochondrial coenzyme A transporter SLC25A42</fullName>
    </recommendedName>
</protein>
<evidence type="ECO:0000313" key="12">
    <source>
        <dbReference type="Proteomes" id="UP000594260"/>
    </source>
</evidence>
<organism evidence="11 12">
    <name type="scientific">Varroa destructor</name>
    <name type="common">Honeybee mite</name>
    <dbReference type="NCBI Taxonomy" id="109461"/>
    <lineage>
        <taxon>Eukaryota</taxon>
        <taxon>Metazoa</taxon>
        <taxon>Ecdysozoa</taxon>
        <taxon>Arthropoda</taxon>
        <taxon>Chelicerata</taxon>
        <taxon>Arachnida</taxon>
        <taxon>Acari</taxon>
        <taxon>Parasitiformes</taxon>
        <taxon>Mesostigmata</taxon>
        <taxon>Gamasina</taxon>
        <taxon>Dermanyssoidea</taxon>
        <taxon>Varroidae</taxon>
        <taxon>Varroa</taxon>
    </lineage>
</organism>
<evidence type="ECO:0000313" key="11">
    <source>
        <dbReference type="EnsemblMetazoa" id="XP_022670081"/>
    </source>
</evidence>
<dbReference type="SUPFAM" id="SSF103506">
    <property type="entry name" value="Mitochondrial carrier"/>
    <property type="match status" value="1"/>
</dbReference>